<dbReference type="InterPro" id="IPR040366">
    <property type="entry name" value="Nab2/ZC3H14"/>
</dbReference>
<reference evidence="1 2" key="1">
    <citation type="journal article" date="2022" name="Nat. Plants">
        <title>Genomes of leafy and leafless Platanthera orchids illuminate the evolution of mycoheterotrophy.</title>
        <authorList>
            <person name="Li M.H."/>
            <person name="Liu K.W."/>
            <person name="Li Z."/>
            <person name="Lu H.C."/>
            <person name="Ye Q.L."/>
            <person name="Zhang D."/>
            <person name="Wang J.Y."/>
            <person name="Li Y.F."/>
            <person name="Zhong Z.M."/>
            <person name="Liu X."/>
            <person name="Yu X."/>
            <person name="Liu D.K."/>
            <person name="Tu X.D."/>
            <person name="Liu B."/>
            <person name="Hao Y."/>
            <person name="Liao X.Y."/>
            <person name="Jiang Y.T."/>
            <person name="Sun W.H."/>
            <person name="Chen J."/>
            <person name="Chen Y.Q."/>
            <person name="Ai Y."/>
            <person name="Zhai J.W."/>
            <person name="Wu S.S."/>
            <person name="Zhou Z."/>
            <person name="Hsiao Y.Y."/>
            <person name="Wu W.L."/>
            <person name="Chen Y.Y."/>
            <person name="Lin Y.F."/>
            <person name="Hsu J.L."/>
            <person name="Li C.Y."/>
            <person name="Wang Z.W."/>
            <person name="Zhao X."/>
            <person name="Zhong W.Y."/>
            <person name="Ma X.K."/>
            <person name="Ma L."/>
            <person name="Huang J."/>
            <person name="Chen G.Z."/>
            <person name="Huang M.Z."/>
            <person name="Huang L."/>
            <person name="Peng D.H."/>
            <person name="Luo Y.B."/>
            <person name="Zou S.Q."/>
            <person name="Chen S.P."/>
            <person name="Lan S."/>
            <person name="Tsai W.C."/>
            <person name="Van de Peer Y."/>
            <person name="Liu Z.J."/>
        </authorList>
    </citation>
    <scope>NUCLEOTIDE SEQUENCE [LARGE SCALE GENOMIC DNA]</scope>
    <source>
        <strain evidence="1">Lor288</strain>
    </source>
</reference>
<accession>A0ABR2MIY6</accession>
<evidence type="ECO:0000313" key="1">
    <source>
        <dbReference type="EMBL" id="KAK8963817.1"/>
    </source>
</evidence>
<gene>
    <name evidence="1" type="ORF">KSP40_PGU014392</name>
</gene>
<organism evidence="1 2">
    <name type="scientific">Platanthera guangdongensis</name>
    <dbReference type="NCBI Taxonomy" id="2320717"/>
    <lineage>
        <taxon>Eukaryota</taxon>
        <taxon>Viridiplantae</taxon>
        <taxon>Streptophyta</taxon>
        <taxon>Embryophyta</taxon>
        <taxon>Tracheophyta</taxon>
        <taxon>Spermatophyta</taxon>
        <taxon>Magnoliopsida</taxon>
        <taxon>Liliopsida</taxon>
        <taxon>Asparagales</taxon>
        <taxon>Orchidaceae</taxon>
        <taxon>Orchidoideae</taxon>
        <taxon>Orchideae</taxon>
        <taxon>Orchidinae</taxon>
        <taxon>Platanthera</taxon>
    </lineage>
</organism>
<comment type="caution">
    <text evidence="1">The sequence shown here is derived from an EMBL/GenBank/DDBJ whole genome shotgun (WGS) entry which is preliminary data.</text>
</comment>
<proteinExistence type="predicted"/>
<keyword evidence="2" id="KW-1185">Reference proteome</keyword>
<evidence type="ECO:0000313" key="2">
    <source>
        <dbReference type="Proteomes" id="UP001412067"/>
    </source>
</evidence>
<dbReference type="Proteomes" id="UP001412067">
    <property type="component" value="Unassembled WGS sequence"/>
</dbReference>
<sequence length="376" mass="41677">MYVNRDDDCTLDKDDEDNALDNDDGRATISLVAKRKTTTLLWTIKEDNALDGHSARDLLLDEVQRDTELIPKLGPSRRLLEFAVRDAVKTVQQSSSKSEPALKRLCSVVSSSADSLLDKRPQRPRSTLRMPGSASVALKAAAEAAEDVRKSKNDGSVFNRLGRGKAIEPTDQLYNIQTSILQDATIKEFDKSAGSYQVDYNQKDDYSEDFTGNSSILDRVADMAVDSASDNDGYDDFGISTDHDLEASQYAHSVNKKESSLMLHYNVSKDTDAVVKKMKLVPQEPPAAASTNPSSKIVNISVNVNTWKPSDYQVSRNVNEVEHQMGDSSERTTVKPNVHILKESTSSIAGTDKVIIPSYIWRVYIYNNKTICDNTK</sequence>
<name>A0ABR2MIY6_9ASPA</name>
<dbReference type="PANTHER" id="PTHR14738:SF32">
    <property type="entry name" value="RNA BINDING (RRM_RBD_RNP MOTIFS) FAMILY PROTEIN"/>
    <property type="match status" value="1"/>
</dbReference>
<dbReference type="PANTHER" id="PTHR14738">
    <property type="entry name" value="ZINC FINGER CCCH DOMAIN-CONTAINING PROTEIN 14"/>
    <property type="match status" value="1"/>
</dbReference>
<dbReference type="EMBL" id="JBBWWR010000007">
    <property type="protein sequence ID" value="KAK8963817.1"/>
    <property type="molecule type" value="Genomic_DNA"/>
</dbReference>
<protein>
    <submittedName>
        <fullName evidence="1">Uncharacterized protein</fullName>
    </submittedName>
</protein>